<organism evidence="1">
    <name type="scientific">viral metagenome</name>
    <dbReference type="NCBI Taxonomy" id="1070528"/>
    <lineage>
        <taxon>unclassified sequences</taxon>
        <taxon>metagenomes</taxon>
        <taxon>organismal metagenomes</taxon>
    </lineage>
</organism>
<dbReference type="EMBL" id="MN740042">
    <property type="protein sequence ID" value="QHT85573.1"/>
    <property type="molecule type" value="Genomic_DNA"/>
</dbReference>
<name>A0A6C0I0D3_9ZZZZ</name>
<accession>A0A6C0I0D3</accession>
<proteinExistence type="predicted"/>
<protein>
    <submittedName>
        <fullName evidence="1">Uncharacterized protein</fullName>
    </submittedName>
</protein>
<reference evidence="1" key="1">
    <citation type="journal article" date="2020" name="Nature">
        <title>Giant virus diversity and host interactions through global metagenomics.</title>
        <authorList>
            <person name="Schulz F."/>
            <person name="Roux S."/>
            <person name="Paez-Espino D."/>
            <person name="Jungbluth S."/>
            <person name="Walsh D.A."/>
            <person name="Denef V.J."/>
            <person name="McMahon K.D."/>
            <person name="Konstantinidis K.T."/>
            <person name="Eloe-Fadrosh E.A."/>
            <person name="Kyrpides N.C."/>
            <person name="Woyke T."/>
        </authorList>
    </citation>
    <scope>NUCLEOTIDE SEQUENCE</scope>
    <source>
        <strain evidence="1">GVMAG-M-3300023184-17</strain>
    </source>
</reference>
<dbReference type="AlphaFoldDB" id="A0A6C0I0D3"/>
<sequence length="218" mass="25311">MSRKNKVKWGIVLTTTVTTNGLGTIQKNKEERIQTYLASIDQWLLTDLPIIVVENSGYTFPELKGTRVEVITFKSEEDKEFHYFLKYLLKYEDKGLYELRAIRYACERSKLLKKCSHFVKITGRYFIPSLEGILKKLPYKTKGVRQHNKNQCEVVGCRKDCIDTIFDYISVDKNNKLVTNFIETVYRDRISVVPHAVLPIMPISPTKMGGMNEIKTFL</sequence>
<evidence type="ECO:0000313" key="1">
    <source>
        <dbReference type="EMBL" id="QHT85573.1"/>
    </source>
</evidence>